<dbReference type="InterPro" id="IPR044046">
    <property type="entry name" value="E3_ligase_UBR-like_C"/>
</dbReference>
<keyword evidence="1" id="KW-0808">Transferase</keyword>
<evidence type="ECO:0000313" key="4">
    <source>
        <dbReference type="Proteomes" id="UP000646548"/>
    </source>
</evidence>
<comment type="catalytic activity">
    <reaction evidence="1">
        <text>S-ubiquitinyl-[E2 ubiquitin-conjugating enzyme]-L-cysteine + [acceptor protein]-L-lysine = [E2 ubiquitin-conjugating enzyme]-L-cysteine + N(6)-ubiquitinyl-[acceptor protein]-L-lysine.</text>
        <dbReference type="EC" id="2.3.2.27"/>
    </reaction>
</comment>
<dbReference type="GO" id="GO:0016567">
    <property type="term" value="P:protein ubiquitination"/>
    <property type="evidence" value="ECO:0007669"/>
    <property type="project" value="UniProtKB-UniRule"/>
</dbReference>
<keyword evidence="1" id="KW-0479">Metal-binding</keyword>
<dbReference type="InterPro" id="IPR039164">
    <property type="entry name" value="UBR1-like"/>
</dbReference>
<dbReference type="GO" id="GO:0000151">
    <property type="term" value="C:ubiquitin ligase complex"/>
    <property type="evidence" value="ECO:0007669"/>
    <property type="project" value="TreeGrafter"/>
</dbReference>
<evidence type="ECO:0000256" key="1">
    <source>
        <dbReference type="RuleBase" id="RU366018"/>
    </source>
</evidence>
<dbReference type="PANTHER" id="PTHR21497:SF28">
    <property type="entry name" value="E3 UBIQUITIN-PROTEIN LIGASE UBR2"/>
    <property type="match status" value="1"/>
</dbReference>
<organism evidence="3 4">
    <name type="scientific">Oryzias melastigma</name>
    <name type="common">Marine medaka</name>
    <dbReference type="NCBI Taxonomy" id="30732"/>
    <lineage>
        <taxon>Eukaryota</taxon>
        <taxon>Metazoa</taxon>
        <taxon>Chordata</taxon>
        <taxon>Craniata</taxon>
        <taxon>Vertebrata</taxon>
        <taxon>Euteleostomi</taxon>
        <taxon>Actinopterygii</taxon>
        <taxon>Neopterygii</taxon>
        <taxon>Teleostei</taxon>
        <taxon>Neoteleostei</taxon>
        <taxon>Acanthomorphata</taxon>
        <taxon>Ovalentaria</taxon>
        <taxon>Atherinomorphae</taxon>
        <taxon>Beloniformes</taxon>
        <taxon>Adrianichthyidae</taxon>
        <taxon>Oryziinae</taxon>
        <taxon>Oryzias</taxon>
    </lineage>
</organism>
<evidence type="ECO:0000259" key="2">
    <source>
        <dbReference type="Pfam" id="PF18995"/>
    </source>
</evidence>
<dbReference type="GO" id="GO:0008270">
    <property type="term" value="F:zinc ion binding"/>
    <property type="evidence" value="ECO:0007669"/>
    <property type="project" value="UniProtKB-UniRule"/>
</dbReference>
<proteinExistence type="inferred from homology"/>
<dbReference type="EC" id="2.3.2.27" evidence="1"/>
<keyword evidence="1" id="KW-0862">Zinc</keyword>
<comment type="similarity">
    <text evidence="1">Belongs to the E3 ubiquitin-protein ligase UBR1-like family.</text>
</comment>
<sequence>MLCSQSYCCQVEVDGEDVGACTAHTFTCGAGVGLFLRVRESQVLFVAGKTKGCFYPPPFLDDYGETDQGLKRGNPLHLCLERYRKIERLWRQHGIPEVIGHAQEANQTLVAIDWQHL</sequence>
<dbReference type="EMBL" id="WKFB01000201">
    <property type="protein sequence ID" value="KAF6731969.1"/>
    <property type="molecule type" value="Genomic_DNA"/>
</dbReference>
<keyword evidence="1" id="KW-0863">Zinc-finger</keyword>
<comment type="function">
    <text evidence="1">Ubiquitin ligase protein which is a component of the N-end rule pathway. Recognizes and binds to proteins bearing specific N-terminal residues that are destabilizing according to the N-end rule, leading to their ubiquitination and subsequent degradation.</text>
</comment>
<gene>
    <name evidence="3" type="ORF">FQA47_008023</name>
</gene>
<dbReference type="Proteomes" id="UP000646548">
    <property type="component" value="Unassembled WGS sequence"/>
</dbReference>
<feature type="domain" description="E3 ubiquitin-protein ligase UBR-like C-terminal" evidence="2">
    <location>
        <begin position="1"/>
        <end position="91"/>
    </location>
</feature>
<dbReference type="GO" id="GO:0061630">
    <property type="term" value="F:ubiquitin protein ligase activity"/>
    <property type="evidence" value="ECO:0007669"/>
    <property type="project" value="UniProtKB-UniRule"/>
</dbReference>
<name>A0A834FER8_ORYME</name>
<accession>A0A834FER8</accession>
<evidence type="ECO:0000313" key="3">
    <source>
        <dbReference type="EMBL" id="KAF6731969.1"/>
    </source>
</evidence>
<reference evidence="3" key="1">
    <citation type="journal article" name="BMC Genomics">
        <title>Long-read sequencing and de novo genome assembly of marine medaka (Oryzias melastigma).</title>
        <authorList>
            <person name="Liang P."/>
            <person name="Saqib H.S.A."/>
            <person name="Ni X."/>
            <person name="Shen Y."/>
        </authorList>
    </citation>
    <scope>NUCLEOTIDE SEQUENCE</scope>
    <source>
        <strain evidence="3">Bigg-433</strain>
    </source>
</reference>
<keyword evidence="1" id="KW-0833">Ubl conjugation pathway</keyword>
<dbReference type="GO" id="GO:0005737">
    <property type="term" value="C:cytoplasm"/>
    <property type="evidence" value="ECO:0007669"/>
    <property type="project" value="TreeGrafter"/>
</dbReference>
<dbReference type="PANTHER" id="PTHR21497">
    <property type="entry name" value="UBIQUITIN LIGASE E3 ALPHA-RELATED"/>
    <property type="match status" value="1"/>
</dbReference>
<dbReference type="AlphaFoldDB" id="A0A834FER8"/>
<protein>
    <recommendedName>
        <fullName evidence="1">E3 ubiquitin-protein ligase</fullName>
        <ecNumber evidence="1">2.3.2.27</ecNumber>
    </recommendedName>
</protein>
<dbReference type="GO" id="GO:0071596">
    <property type="term" value="P:ubiquitin-dependent protein catabolic process via the N-end rule pathway"/>
    <property type="evidence" value="ECO:0007669"/>
    <property type="project" value="UniProtKB-UniRule"/>
</dbReference>
<comment type="pathway">
    <text evidence="1">Protein modification; protein ubiquitination.</text>
</comment>
<dbReference type="Pfam" id="PF18995">
    <property type="entry name" value="PRT6_C"/>
    <property type="match status" value="1"/>
</dbReference>
<comment type="caution">
    <text evidence="3">The sequence shown here is derived from an EMBL/GenBank/DDBJ whole genome shotgun (WGS) entry which is preliminary data.</text>
</comment>
<dbReference type="UniPathway" id="UPA00143"/>